<dbReference type="SUPFAM" id="SSF52540">
    <property type="entry name" value="P-loop containing nucleoside triphosphate hydrolases"/>
    <property type="match status" value="2"/>
</dbReference>
<feature type="compositionally biased region" description="Basic and acidic residues" evidence="12">
    <location>
        <begin position="1"/>
        <end position="29"/>
    </location>
</feature>
<protein>
    <recommendedName>
        <fullName evidence="9">Probable ATP-dependent RNA helicase DDX46</fullName>
        <ecNumber evidence="1">3.6.4.13</ecNumber>
    </recommendedName>
    <alternativeName>
        <fullName evidence="10">DEAD box protein 46</fullName>
    </alternativeName>
</protein>
<evidence type="ECO:0000256" key="8">
    <source>
        <dbReference type="ARBA" id="ARBA00049949"/>
    </source>
</evidence>
<evidence type="ECO:0000313" key="17">
    <source>
        <dbReference type="WBParaSite" id="MBELARI_LOCUS5800"/>
    </source>
</evidence>
<dbReference type="GO" id="GO:0016787">
    <property type="term" value="F:hydrolase activity"/>
    <property type="evidence" value="ECO:0007669"/>
    <property type="project" value="UniProtKB-KW"/>
</dbReference>
<evidence type="ECO:0000256" key="5">
    <source>
        <dbReference type="ARBA" id="ARBA00022840"/>
    </source>
</evidence>
<dbReference type="AlphaFoldDB" id="A0AAF3J9Y6"/>
<dbReference type="SMART" id="SM00490">
    <property type="entry name" value="HELICc"/>
    <property type="match status" value="1"/>
</dbReference>
<dbReference type="CDD" id="cd18787">
    <property type="entry name" value="SF2_C_DEAD"/>
    <property type="match status" value="1"/>
</dbReference>
<dbReference type="PANTHER" id="PTHR47958">
    <property type="entry name" value="ATP-DEPENDENT RNA HELICASE DBP3"/>
    <property type="match status" value="1"/>
</dbReference>
<feature type="domain" description="DEAD-box RNA helicase Q" evidence="15">
    <location>
        <begin position="277"/>
        <end position="305"/>
    </location>
</feature>
<comment type="similarity">
    <text evidence="6">Belongs to the DEAD box helicase family. DDX46/PRP5 subfamily.</text>
</comment>
<comment type="catalytic activity">
    <reaction evidence="7">
        <text>ATP + H2O = ADP + phosphate + H(+)</text>
        <dbReference type="Rhea" id="RHEA:13065"/>
        <dbReference type="ChEBI" id="CHEBI:15377"/>
        <dbReference type="ChEBI" id="CHEBI:15378"/>
        <dbReference type="ChEBI" id="CHEBI:30616"/>
        <dbReference type="ChEBI" id="CHEBI:43474"/>
        <dbReference type="ChEBI" id="CHEBI:456216"/>
        <dbReference type="EC" id="3.6.4.13"/>
    </reaction>
</comment>
<dbReference type="GO" id="GO:0003676">
    <property type="term" value="F:nucleic acid binding"/>
    <property type="evidence" value="ECO:0007669"/>
    <property type="project" value="InterPro"/>
</dbReference>
<dbReference type="InterPro" id="IPR000629">
    <property type="entry name" value="RNA-helicase_DEAD-box_CS"/>
</dbReference>
<dbReference type="PROSITE" id="PS51194">
    <property type="entry name" value="HELICASE_CTER"/>
    <property type="match status" value="1"/>
</dbReference>
<dbReference type="Proteomes" id="UP000887575">
    <property type="component" value="Unassembled WGS sequence"/>
</dbReference>
<dbReference type="Pfam" id="PF23469">
    <property type="entry name" value="KH_12"/>
    <property type="match status" value="1"/>
</dbReference>
<dbReference type="Pfam" id="PF00270">
    <property type="entry name" value="DEAD"/>
    <property type="match status" value="1"/>
</dbReference>
<evidence type="ECO:0000256" key="10">
    <source>
        <dbReference type="ARBA" id="ARBA00050042"/>
    </source>
</evidence>
<dbReference type="GO" id="GO:0003724">
    <property type="term" value="F:RNA helicase activity"/>
    <property type="evidence" value="ECO:0007669"/>
    <property type="project" value="UniProtKB-EC"/>
</dbReference>
<dbReference type="PROSITE" id="PS51195">
    <property type="entry name" value="Q_MOTIF"/>
    <property type="match status" value="1"/>
</dbReference>
<evidence type="ECO:0000256" key="11">
    <source>
        <dbReference type="PROSITE-ProRule" id="PRU00552"/>
    </source>
</evidence>
<dbReference type="PROSITE" id="PS51192">
    <property type="entry name" value="HELICASE_ATP_BIND_1"/>
    <property type="match status" value="1"/>
</dbReference>
<evidence type="ECO:0000256" key="7">
    <source>
        <dbReference type="ARBA" id="ARBA00047984"/>
    </source>
</evidence>
<dbReference type="Pfam" id="PF00271">
    <property type="entry name" value="Helicase_C"/>
    <property type="match status" value="1"/>
</dbReference>
<keyword evidence="4" id="KW-0347">Helicase</keyword>
<keyword evidence="2" id="KW-0547">Nucleotide-binding</keyword>
<dbReference type="PROSITE" id="PS00039">
    <property type="entry name" value="DEAD_ATP_HELICASE"/>
    <property type="match status" value="1"/>
</dbReference>
<evidence type="ECO:0000256" key="1">
    <source>
        <dbReference type="ARBA" id="ARBA00012552"/>
    </source>
</evidence>
<dbReference type="SMART" id="SM00487">
    <property type="entry name" value="DEXDc"/>
    <property type="match status" value="1"/>
</dbReference>
<evidence type="ECO:0000256" key="2">
    <source>
        <dbReference type="ARBA" id="ARBA00022741"/>
    </source>
</evidence>
<evidence type="ECO:0000259" key="14">
    <source>
        <dbReference type="PROSITE" id="PS51194"/>
    </source>
</evidence>
<evidence type="ECO:0000313" key="16">
    <source>
        <dbReference type="Proteomes" id="UP000887575"/>
    </source>
</evidence>
<dbReference type="WBParaSite" id="MBELARI_LOCUS5800">
    <property type="protein sequence ID" value="MBELARI_LOCUS5800"/>
    <property type="gene ID" value="MBELARI_LOCUS5800"/>
</dbReference>
<feature type="domain" description="Helicase ATP-binding" evidence="13">
    <location>
        <begin position="308"/>
        <end position="486"/>
    </location>
</feature>
<sequence length="937" mass="105106">MGKESKDRDRREKDRKKDRDREKDRERDKKKGRKRSRSRERHRSRSPREKRKRESKETKAQSESSSNDDDYTMDDILAMKTTDQSALLQKMALHQKKAWTLDDEDEELLEDVQTLDQNNAIQAVTAALGTDNIKPNNVKKEVEDDEDPLDAFMAGISKQVSKKPPPAPAPAPAKGKGKVVTLKAVETDTKKGEIMEADDNQDVVVDDVDIQKVASLTTKGRLLAQTDHEKIYYRPFRKAFYTETSDIARMSKVDVEAYREELDGIKVRGKKVPKPIKTWAQCGVDFKTLQVLKRFSYEKPTPIQTQAIPAILSGRDVIGIAKTGSGKTLAFLLPMFRHVLDQDPLADMDGPIAIIMAPTRELAMQTWKEANKFAKVLDLRVVCVYGGVGISEQIADLKRGAEIIVCTPGRMMEMLAANSGKVTNLRRTTYLVLDEADRMFDMGFEPQVMKIVENIRPDRQTVLFSATFPRQMEALAKKTLKDAVEIQVGGRSVVCSDVVQNAVILEEHQKLLKLLELLGIYYEQGSVIIFVDKQEKADTVLNELILNGYSSCASLHGGIDQFDRDSTITDFKNGTIKIMVATSVAARGLDVKGLILVVNYDCPNHYEDYVHRVGRTGRAGNRGYAYTFVLAEGQERMAGEVCRAFESAGSTPPEELKVMFEKFKEEMAAQGKEVHLGGKGFTGSGFKYDEAEAEAVASKKTMAKLVAGMEAGDDDEDDTYQEMEKLCKSKRRLVNGNMPALRIDEGPPANPAAVESKKEAAAKIAARIAAEKIVQNPEKDNATKTAEAILRGDGQQVGLSSKNKAQKIAEQLNSRLNHIADESMALIGTSEETEYFEEELEINDFPQQVRYKICSRDNLRHINEYADVGISVKGTYYPEKRQPKPGDDRKLYLFLEARTELNLRKAKEEIFRIMKEAMRNLAVQTQRQPVGGRYNVF</sequence>
<evidence type="ECO:0000259" key="13">
    <source>
        <dbReference type="PROSITE" id="PS51192"/>
    </source>
</evidence>
<dbReference type="InterPro" id="IPR001650">
    <property type="entry name" value="Helicase_C-like"/>
</dbReference>
<organism evidence="16 17">
    <name type="scientific">Mesorhabditis belari</name>
    <dbReference type="NCBI Taxonomy" id="2138241"/>
    <lineage>
        <taxon>Eukaryota</taxon>
        <taxon>Metazoa</taxon>
        <taxon>Ecdysozoa</taxon>
        <taxon>Nematoda</taxon>
        <taxon>Chromadorea</taxon>
        <taxon>Rhabditida</taxon>
        <taxon>Rhabditina</taxon>
        <taxon>Rhabditomorpha</taxon>
        <taxon>Rhabditoidea</taxon>
        <taxon>Rhabditidae</taxon>
        <taxon>Mesorhabditinae</taxon>
        <taxon>Mesorhabditis</taxon>
    </lineage>
</organism>
<keyword evidence="3" id="KW-0378">Hydrolase</keyword>
<dbReference type="InterPro" id="IPR014014">
    <property type="entry name" value="RNA_helicase_DEAD_Q_motif"/>
</dbReference>
<feature type="region of interest" description="Disordered" evidence="12">
    <location>
        <begin position="159"/>
        <end position="178"/>
    </location>
</feature>
<dbReference type="Gene3D" id="3.40.50.300">
    <property type="entry name" value="P-loop containing nucleotide triphosphate hydrolases"/>
    <property type="match status" value="2"/>
</dbReference>
<dbReference type="InterPro" id="IPR027417">
    <property type="entry name" value="P-loop_NTPase"/>
</dbReference>
<evidence type="ECO:0000256" key="9">
    <source>
        <dbReference type="ARBA" id="ARBA00050029"/>
    </source>
</evidence>
<proteinExistence type="inferred from homology"/>
<dbReference type="GO" id="GO:0005524">
    <property type="term" value="F:ATP binding"/>
    <property type="evidence" value="ECO:0007669"/>
    <property type="project" value="UniProtKB-KW"/>
</dbReference>
<feature type="compositionally biased region" description="Basic residues" evidence="12">
    <location>
        <begin position="30"/>
        <end position="51"/>
    </location>
</feature>
<keyword evidence="5" id="KW-0067">ATP-binding</keyword>
<dbReference type="GO" id="GO:0043186">
    <property type="term" value="C:P granule"/>
    <property type="evidence" value="ECO:0007669"/>
    <property type="project" value="UniProtKB-ARBA"/>
</dbReference>
<comment type="function">
    <text evidence="8">Component of the 17S U2 SnRNP complex of the spliceosome, a large ribonucleoprotein complex that removes introns from transcribed pre-mRNAs. The 17S U2 SnRNP complex (1) directly participates in early spliceosome assembly and (2) mediates recognition of the intron branch site during pre-mRNA splicing by promoting the selection of the pre-mRNA branch-site adenosine, the nucleophile for the first step of splicing. Within the 17S U2 SnRNP complex, DDX46 plays essential roles during assembly of pre-spliceosome and proofreading of the branch site.</text>
</comment>
<name>A0AAF3J9Y6_9BILA</name>
<dbReference type="CDD" id="cd17953">
    <property type="entry name" value="DEADc_DDX46"/>
    <property type="match status" value="1"/>
</dbReference>
<feature type="domain" description="Helicase C-terminal" evidence="14">
    <location>
        <begin position="513"/>
        <end position="664"/>
    </location>
</feature>
<feature type="short sequence motif" description="Q motif" evidence="11">
    <location>
        <begin position="277"/>
        <end position="305"/>
    </location>
</feature>
<dbReference type="EC" id="3.6.4.13" evidence="1"/>
<reference evidence="17" key="1">
    <citation type="submission" date="2024-02" db="UniProtKB">
        <authorList>
            <consortium name="WormBaseParasite"/>
        </authorList>
    </citation>
    <scope>IDENTIFICATION</scope>
</reference>
<dbReference type="InterPro" id="IPR011545">
    <property type="entry name" value="DEAD/DEAH_box_helicase_dom"/>
</dbReference>
<accession>A0AAF3J9Y6</accession>
<evidence type="ECO:0000256" key="4">
    <source>
        <dbReference type="ARBA" id="ARBA00022806"/>
    </source>
</evidence>
<dbReference type="InterPro" id="IPR014001">
    <property type="entry name" value="Helicase_ATP-bd"/>
</dbReference>
<evidence type="ECO:0000256" key="3">
    <source>
        <dbReference type="ARBA" id="ARBA00022801"/>
    </source>
</evidence>
<evidence type="ECO:0000256" key="6">
    <source>
        <dbReference type="ARBA" id="ARBA00038511"/>
    </source>
</evidence>
<dbReference type="InterPro" id="IPR056149">
    <property type="entry name" value="PRP5/DDX46/KHDC4_KH"/>
</dbReference>
<evidence type="ECO:0000259" key="15">
    <source>
        <dbReference type="PROSITE" id="PS51195"/>
    </source>
</evidence>
<evidence type="ECO:0000256" key="12">
    <source>
        <dbReference type="SAM" id="MobiDB-lite"/>
    </source>
</evidence>
<keyword evidence="16" id="KW-1185">Reference proteome</keyword>
<feature type="region of interest" description="Disordered" evidence="12">
    <location>
        <begin position="1"/>
        <end position="76"/>
    </location>
</feature>
<dbReference type="FunFam" id="3.40.50.300:FF:000079">
    <property type="entry name" value="probable ATP-dependent RNA helicase DDX17"/>
    <property type="match status" value="1"/>
</dbReference>